<dbReference type="GO" id="GO:0016020">
    <property type="term" value="C:membrane"/>
    <property type="evidence" value="ECO:0007669"/>
    <property type="project" value="UniProtKB-SubCell"/>
</dbReference>
<keyword evidence="2 7" id="KW-0808">Transferase</keyword>
<dbReference type="GO" id="GO:0019706">
    <property type="term" value="F:protein-cysteine S-palmitoyltransferase activity"/>
    <property type="evidence" value="ECO:0007669"/>
    <property type="project" value="UniProtKB-EC"/>
</dbReference>
<comment type="subcellular location">
    <subcellularLocation>
        <location evidence="1">Membrane</location>
        <topology evidence="1">Multi-pass membrane protein</topology>
    </subcellularLocation>
</comment>
<keyword evidence="4 7" id="KW-1133">Transmembrane helix</keyword>
<evidence type="ECO:0000259" key="8">
    <source>
        <dbReference type="Pfam" id="PF01529"/>
    </source>
</evidence>
<accession>A0A146K6V2</accession>
<dbReference type="InterPro" id="IPR039859">
    <property type="entry name" value="PFA4/ZDH16/20/ERF2-like"/>
</dbReference>
<keyword evidence="6 7" id="KW-0012">Acyltransferase</keyword>
<dbReference type="GO" id="GO:0005794">
    <property type="term" value="C:Golgi apparatus"/>
    <property type="evidence" value="ECO:0007669"/>
    <property type="project" value="TreeGrafter"/>
</dbReference>
<dbReference type="GO" id="GO:0005783">
    <property type="term" value="C:endoplasmic reticulum"/>
    <property type="evidence" value="ECO:0007669"/>
    <property type="project" value="TreeGrafter"/>
</dbReference>
<evidence type="ECO:0000256" key="5">
    <source>
        <dbReference type="ARBA" id="ARBA00023136"/>
    </source>
</evidence>
<name>A0A146K6V2_9EUKA</name>
<dbReference type="GO" id="GO:0006612">
    <property type="term" value="P:protein targeting to membrane"/>
    <property type="evidence" value="ECO:0007669"/>
    <property type="project" value="TreeGrafter"/>
</dbReference>
<feature type="domain" description="Palmitoyltransferase DHHC" evidence="8">
    <location>
        <begin position="167"/>
        <end position="298"/>
    </location>
</feature>
<comment type="similarity">
    <text evidence="7">Belongs to the DHHC palmitoyltransferase family.</text>
</comment>
<feature type="transmembrane region" description="Helical" evidence="7">
    <location>
        <begin position="274"/>
        <end position="295"/>
    </location>
</feature>
<evidence type="ECO:0000313" key="9">
    <source>
        <dbReference type="EMBL" id="JAP92148.1"/>
    </source>
</evidence>
<evidence type="ECO:0000256" key="3">
    <source>
        <dbReference type="ARBA" id="ARBA00022692"/>
    </source>
</evidence>
<dbReference type="InterPro" id="IPR001594">
    <property type="entry name" value="Palmitoyltrfase_DHHC"/>
</dbReference>
<dbReference type="EC" id="2.3.1.225" evidence="7"/>
<dbReference type="EMBL" id="GDID01004458">
    <property type="protein sequence ID" value="JAP92148.1"/>
    <property type="molecule type" value="Transcribed_RNA"/>
</dbReference>
<proteinExistence type="inferred from homology"/>
<reference evidence="9" key="1">
    <citation type="submission" date="2015-07" db="EMBL/GenBank/DDBJ databases">
        <title>Adaptation to a free-living lifestyle via gene acquisitions in the diplomonad Trepomonas sp. PC1.</title>
        <authorList>
            <person name="Xu F."/>
            <person name="Jerlstrom-Hultqvist J."/>
            <person name="Kolisko M."/>
            <person name="Simpson A.G.B."/>
            <person name="Roger A.J."/>
            <person name="Svard S.G."/>
            <person name="Andersson J.O."/>
        </authorList>
    </citation>
    <scope>NUCLEOTIDE SEQUENCE</scope>
    <source>
        <strain evidence="9">PC1</strain>
    </source>
</reference>
<comment type="catalytic activity">
    <reaction evidence="7">
        <text>L-cysteinyl-[protein] + hexadecanoyl-CoA = S-hexadecanoyl-L-cysteinyl-[protein] + CoA</text>
        <dbReference type="Rhea" id="RHEA:36683"/>
        <dbReference type="Rhea" id="RHEA-COMP:10131"/>
        <dbReference type="Rhea" id="RHEA-COMP:11032"/>
        <dbReference type="ChEBI" id="CHEBI:29950"/>
        <dbReference type="ChEBI" id="CHEBI:57287"/>
        <dbReference type="ChEBI" id="CHEBI:57379"/>
        <dbReference type="ChEBI" id="CHEBI:74151"/>
        <dbReference type="EC" id="2.3.1.225"/>
    </reaction>
</comment>
<sequence>IYKNGKYIRGVMYYKGLISAFLICIPGILLIYPQAKVLQPIQLDIPLYILIGLSMMASVVIMLLTSFVDPGIIPGRELQERFLNELNDIIVRKQRQLYQNRSNVKHQPKQTSLRSHIIVETPLENVDEFIDTDPRKVFKQSRCFQILNSMHHADRPLTIFEKGFKFTPKYCPTCRFYRPLRSSHSSKSNVCIQRYDHFCQWLGTDIGLHNHGLFYLMLLAIFIFMVFSLIFAAMALIVSILITAKCKFDATDATNGFVCQTILNQSLKIDSTTVVAALIISVITILTSAYIMYSITDLAKYHKMLLQTGALTKEDTGGNNLSVTAPYSLKSLKKNFKLAFEGLNQPKILGKFIVEQNKLLELTKQNYVINSFDSLGRILKMNQIFGFDNLQVQKEENQLKKVTSMRFTLMDDDTSEGLKQKIEENLSYKQVITARDCFEYCITRAKKQVQITVDEFVKMKKDQPELFQDGQKRKELALVKMCTKKTKVAKEEGVIYTRK</sequence>
<evidence type="ECO:0000256" key="6">
    <source>
        <dbReference type="ARBA" id="ARBA00023315"/>
    </source>
</evidence>
<evidence type="ECO:0000256" key="7">
    <source>
        <dbReference type="RuleBase" id="RU079119"/>
    </source>
</evidence>
<evidence type="ECO:0000256" key="2">
    <source>
        <dbReference type="ARBA" id="ARBA00022679"/>
    </source>
</evidence>
<dbReference type="PROSITE" id="PS50216">
    <property type="entry name" value="DHHC"/>
    <property type="match status" value="1"/>
</dbReference>
<protein>
    <recommendedName>
        <fullName evidence="7">Palmitoyltransferase</fullName>
        <ecNumber evidence="7">2.3.1.225</ecNumber>
    </recommendedName>
</protein>
<dbReference type="Pfam" id="PF01529">
    <property type="entry name" value="DHHC"/>
    <property type="match status" value="1"/>
</dbReference>
<dbReference type="AlphaFoldDB" id="A0A146K6V2"/>
<evidence type="ECO:0000256" key="1">
    <source>
        <dbReference type="ARBA" id="ARBA00004141"/>
    </source>
</evidence>
<keyword evidence="5 7" id="KW-0472">Membrane</keyword>
<evidence type="ECO:0000256" key="4">
    <source>
        <dbReference type="ARBA" id="ARBA00022989"/>
    </source>
</evidence>
<comment type="domain">
    <text evidence="7">The DHHC domain is required for palmitoyltransferase activity.</text>
</comment>
<dbReference type="PANTHER" id="PTHR22883">
    <property type="entry name" value="ZINC FINGER DHHC DOMAIN CONTAINING PROTEIN"/>
    <property type="match status" value="1"/>
</dbReference>
<gene>
    <name evidence="9" type="ORF">TPC1_16002</name>
</gene>
<dbReference type="PANTHER" id="PTHR22883:SF127">
    <property type="entry name" value="ZDHHC-TYPE PALMITOYLTRANSFERASE 3-RELATED"/>
    <property type="match status" value="1"/>
</dbReference>
<feature type="transmembrane region" description="Helical" evidence="7">
    <location>
        <begin position="12"/>
        <end position="33"/>
    </location>
</feature>
<feature type="non-terminal residue" evidence="9">
    <location>
        <position position="1"/>
    </location>
</feature>
<feature type="transmembrane region" description="Helical" evidence="7">
    <location>
        <begin position="213"/>
        <end position="242"/>
    </location>
</feature>
<organism evidence="9">
    <name type="scientific">Trepomonas sp. PC1</name>
    <dbReference type="NCBI Taxonomy" id="1076344"/>
    <lineage>
        <taxon>Eukaryota</taxon>
        <taxon>Metamonada</taxon>
        <taxon>Diplomonadida</taxon>
        <taxon>Hexamitidae</taxon>
        <taxon>Hexamitinae</taxon>
        <taxon>Trepomonas</taxon>
    </lineage>
</organism>
<feature type="transmembrane region" description="Helical" evidence="7">
    <location>
        <begin position="45"/>
        <end position="68"/>
    </location>
</feature>
<keyword evidence="3 7" id="KW-0812">Transmembrane</keyword>